<organism evidence="3 4">
    <name type="scientific">Pseudomonas trivialis</name>
    <dbReference type="NCBI Taxonomy" id="200450"/>
    <lineage>
        <taxon>Bacteria</taxon>
        <taxon>Pseudomonadati</taxon>
        <taxon>Pseudomonadota</taxon>
        <taxon>Gammaproteobacteria</taxon>
        <taxon>Pseudomonadales</taxon>
        <taxon>Pseudomonadaceae</taxon>
        <taxon>Pseudomonas</taxon>
    </lineage>
</organism>
<sequence>MTVANYLTCACLWLTASLVAAQPLIPPTTIDWLLDCPLPTVERLDPEVLQRTQCGIVNVPRNYAAPRQGSLRLYLTRVGARDPLNREGVVFAQAGDAAASNQSGTFVIHLTSLWGAYANPAYRTLVNRYDVIELSPRDLSNDNGIEQAAQDMEYVRTQLGDAQLLYLGNDNAARLGSRYAALFPERVARMVLVNAQQAEEAAPPVEQLRLKEPAKQAASSCINRWVADFLVFGKQPPPTTRCLDSGNGEAATRLRPVAIENDTWR</sequence>
<dbReference type="OrthoDB" id="5519806at2"/>
<dbReference type="Gene3D" id="3.40.50.1820">
    <property type="entry name" value="alpha/beta hydrolase"/>
    <property type="match status" value="1"/>
</dbReference>
<dbReference type="EMBL" id="CP011507">
    <property type="protein sequence ID" value="AKS09250.1"/>
    <property type="molecule type" value="Genomic_DNA"/>
</dbReference>
<dbReference type="KEGG" id="ptv:AA957_25080"/>
<feature type="signal peptide" evidence="1">
    <location>
        <begin position="1"/>
        <end position="21"/>
    </location>
</feature>
<dbReference type="Proteomes" id="UP000036608">
    <property type="component" value="Chromosome"/>
</dbReference>
<feature type="domain" description="AB hydrolase-1" evidence="2">
    <location>
        <begin position="140"/>
        <end position="203"/>
    </location>
</feature>
<reference evidence="3 4" key="1">
    <citation type="journal article" date="2015" name="Genome Announc.">
        <title>Complete Genome Sequence of the Rhizobacterium Pseudomonas trivialis Strain IHBB745 with Multiple Plant Growth-Promoting Activities and Tolerance to Desiccation and Alkalinity.</title>
        <authorList>
            <person name="Gulati A."/>
            <person name="Swarnkar M.K."/>
            <person name="Vyas P."/>
            <person name="Rahi P."/>
            <person name="Thakur R."/>
            <person name="Thakur N."/>
            <person name="Singh A.K."/>
        </authorList>
    </citation>
    <scope>NUCLEOTIDE SEQUENCE [LARGE SCALE GENOMIC DNA]</scope>
    <source>
        <strain evidence="4">745</strain>
    </source>
</reference>
<evidence type="ECO:0000313" key="3">
    <source>
        <dbReference type="EMBL" id="AKS09250.1"/>
    </source>
</evidence>
<keyword evidence="1" id="KW-0732">Signal</keyword>
<dbReference type="PATRIC" id="fig|200450.3.peg.5154"/>
<accession>A0A0H5AHV4</accession>
<feature type="chain" id="PRO_5005215453" evidence="1">
    <location>
        <begin position="22"/>
        <end position="265"/>
    </location>
</feature>
<evidence type="ECO:0000259" key="2">
    <source>
        <dbReference type="Pfam" id="PF00561"/>
    </source>
</evidence>
<dbReference type="InterPro" id="IPR000073">
    <property type="entry name" value="AB_hydrolase_1"/>
</dbReference>
<dbReference type="Pfam" id="PF00561">
    <property type="entry name" value="Abhydrolase_1"/>
    <property type="match status" value="1"/>
</dbReference>
<dbReference type="SUPFAM" id="SSF53474">
    <property type="entry name" value="alpha/beta-Hydrolases"/>
    <property type="match status" value="1"/>
</dbReference>
<gene>
    <name evidence="3" type="ORF">AA957_25080</name>
</gene>
<reference evidence="4" key="2">
    <citation type="submission" date="2015-05" db="EMBL/GenBank/DDBJ databases">
        <authorList>
            <person name="Swarnkar M.K."/>
            <person name="Vyas P."/>
            <person name="Rahi P."/>
            <person name="Thakur R."/>
            <person name="Thakur N."/>
            <person name="Singh A.K."/>
            <person name="Gulati A."/>
        </authorList>
    </citation>
    <scope>NUCLEOTIDE SEQUENCE [LARGE SCALE GENOMIC DNA]</scope>
    <source>
        <strain evidence="4">745</strain>
    </source>
</reference>
<proteinExistence type="predicted"/>
<evidence type="ECO:0000256" key="1">
    <source>
        <dbReference type="SAM" id="SignalP"/>
    </source>
</evidence>
<dbReference type="AlphaFoldDB" id="A0A0H5AHV4"/>
<protein>
    <submittedName>
        <fullName evidence="3">Proteinase</fullName>
    </submittedName>
</protein>
<name>A0A0H5AHV4_9PSED</name>
<dbReference type="RefSeq" id="WP_049712562.1">
    <property type="nucleotide sequence ID" value="NZ_CP011507.1"/>
</dbReference>
<evidence type="ECO:0000313" key="4">
    <source>
        <dbReference type="Proteomes" id="UP000036608"/>
    </source>
</evidence>
<dbReference type="InterPro" id="IPR029058">
    <property type="entry name" value="AB_hydrolase_fold"/>
</dbReference>